<dbReference type="EMBL" id="OOIL02006685">
    <property type="protein sequence ID" value="VFR00203.1"/>
    <property type="molecule type" value="Genomic_DNA"/>
</dbReference>
<dbReference type="OrthoDB" id="97058at2759"/>
<evidence type="ECO:0000313" key="2">
    <source>
        <dbReference type="EMBL" id="VFR00203.1"/>
    </source>
</evidence>
<dbReference type="PANTHER" id="PTHR47481:SF41">
    <property type="entry name" value="COPIA-LIKE POLYPROTEIN_RETROTRANSPOSON"/>
    <property type="match status" value="1"/>
</dbReference>
<evidence type="ECO:0000313" key="3">
    <source>
        <dbReference type="Proteomes" id="UP000595140"/>
    </source>
</evidence>
<organism evidence="2 3">
    <name type="scientific">Cuscuta campestris</name>
    <dbReference type="NCBI Taxonomy" id="132261"/>
    <lineage>
        <taxon>Eukaryota</taxon>
        <taxon>Viridiplantae</taxon>
        <taxon>Streptophyta</taxon>
        <taxon>Embryophyta</taxon>
        <taxon>Tracheophyta</taxon>
        <taxon>Spermatophyta</taxon>
        <taxon>Magnoliopsida</taxon>
        <taxon>eudicotyledons</taxon>
        <taxon>Gunneridae</taxon>
        <taxon>Pentapetalae</taxon>
        <taxon>asterids</taxon>
        <taxon>lamiids</taxon>
        <taxon>Solanales</taxon>
        <taxon>Convolvulaceae</taxon>
        <taxon>Cuscuteae</taxon>
        <taxon>Cuscuta</taxon>
        <taxon>Cuscuta subgen. Grammica</taxon>
        <taxon>Cuscuta sect. Cleistogrammica</taxon>
    </lineage>
</organism>
<dbReference type="AlphaFoldDB" id="A0A484NG11"/>
<gene>
    <name evidence="2" type="ORF">CCAM_LOCUS41978</name>
</gene>
<dbReference type="Proteomes" id="UP000595140">
    <property type="component" value="Unassembled WGS sequence"/>
</dbReference>
<name>A0A484NG11_9ASTE</name>
<dbReference type="Pfam" id="PF14223">
    <property type="entry name" value="Retrotran_gag_2"/>
    <property type="match status" value="1"/>
</dbReference>
<evidence type="ECO:0008006" key="4">
    <source>
        <dbReference type="Google" id="ProtNLM"/>
    </source>
</evidence>
<sequence length="419" mass="45032">MADVSSISSENTSSTKIPHLAFTTISNIKLHILVQLSLSEPNYKKWSKLFRLLVLRFNLMGFLDGTKAASSSTDVEWHQLDALLQGWILSTVNDEVSDLVLANSPTAHSLWTTIYKLFHDNKHARAMQLEHRFRTTIKGTRTISEYCQLLKNLADYLDDVDAPVTEHALVLQVLQGLPQDIRGQVTFLQYQTPFPTFLEVRSALLLVKQQQTDATHGAGLSTALLSDGSGGGSPVGGGQQRQAGGPGRGYGGTLFHLSNIEDVSPKPICLPDGSRVQAVKQGSVHLSSSLDHSSKIVIGQGTLFHLSNIEDVSPKPICLPDGSRVQAVKQGSVHLSSSLDHSSKIVIGQGDLRNGVYVFASSPASALVANIDPLVLHKRLGHPSVDVLPFLVIHGGDHFSTGSSSFSSTAYASSSGSSQ</sequence>
<dbReference type="PANTHER" id="PTHR47481">
    <property type="match status" value="1"/>
</dbReference>
<proteinExistence type="predicted"/>
<accession>A0A484NG11</accession>
<feature type="region of interest" description="Disordered" evidence="1">
    <location>
        <begin position="220"/>
        <end position="248"/>
    </location>
</feature>
<reference evidence="2 3" key="1">
    <citation type="submission" date="2018-04" db="EMBL/GenBank/DDBJ databases">
        <authorList>
            <person name="Vogel A."/>
        </authorList>
    </citation>
    <scope>NUCLEOTIDE SEQUENCE [LARGE SCALE GENOMIC DNA]</scope>
</reference>
<keyword evidence="3" id="KW-1185">Reference proteome</keyword>
<protein>
    <recommendedName>
        <fullName evidence="4">GAG-pre-integrase domain-containing protein</fullName>
    </recommendedName>
</protein>
<evidence type="ECO:0000256" key="1">
    <source>
        <dbReference type="SAM" id="MobiDB-lite"/>
    </source>
</evidence>
<feature type="compositionally biased region" description="Gly residues" evidence="1">
    <location>
        <begin position="228"/>
        <end position="248"/>
    </location>
</feature>